<accession>A0AAP0AVY8</accession>
<dbReference type="EMBL" id="JBBWWQ010000020">
    <property type="protein sequence ID" value="KAK8916781.1"/>
    <property type="molecule type" value="Genomic_DNA"/>
</dbReference>
<feature type="domain" description="F-box" evidence="1">
    <location>
        <begin position="71"/>
        <end position="102"/>
    </location>
</feature>
<dbReference type="AlphaFoldDB" id="A0AAP0AVY8"/>
<name>A0AAP0AVY8_9ASPA</name>
<evidence type="ECO:0000259" key="1">
    <source>
        <dbReference type="Pfam" id="PF00646"/>
    </source>
</evidence>
<organism evidence="2 3">
    <name type="scientific">Platanthera zijinensis</name>
    <dbReference type="NCBI Taxonomy" id="2320716"/>
    <lineage>
        <taxon>Eukaryota</taxon>
        <taxon>Viridiplantae</taxon>
        <taxon>Streptophyta</taxon>
        <taxon>Embryophyta</taxon>
        <taxon>Tracheophyta</taxon>
        <taxon>Spermatophyta</taxon>
        <taxon>Magnoliopsida</taxon>
        <taxon>Liliopsida</taxon>
        <taxon>Asparagales</taxon>
        <taxon>Orchidaceae</taxon>
        <taxon>Orchidoideae</taxon>
        <taxon>Orchideae</taxon>
        <taxon>Orchidinae</taxon>
        <taxon>Platanthera</taxon>
    </lineage>
</organism>
<sequence>MFATVTTTPNGACNQQRFLFSCYVCAQDSLPTNYAFPKKIRFTIKFQRNLTFSPAGPCNPISSEDSPKEVLSFDVIIQILTRLPVESIFQFRWVCRSWRRLPLKKHFILLYSAVWSNKPTTLLHIVDFRRNTNVLFDVDEFDGYSRRSFDFFQFRVVVLDSCHGILLCKNLEDSFYVCNTITWESRLLSRSTETTFRRLAFDQYSWRFRVFIAGLRGRSRLWEGLKCMVFCSTTNSWSKFNFNYPYESCLSMGFNGHMFCNNSLHLLKRSDDNMCHVLVLDLTAQVWREILLPEILKKCTTKHMGDSLLSQSKLRQ</sequence>
<dbReference type="InterPro" id="IPR050796">
    <property type="entry name" value="SCF_F-box_component"/>
</dbReference>
<dbReference type="Proteomes" id="UP001418222">
    <property type="component" value="Unassembled WGS sequence"/>
</dbReference>
<dbReference type="InterPro" id="IPR001810">
    <property type="entry name" value="F-box_dom"/>
</dbReference>
<reference evidence="2 3" key="1">
    <citation type="journal article" date="2022" name="Nat. Plants">
        <title>Genomes of leafy and leafless Platanthera orchids illuminate the evolution of mycoheterotrophy.</title>
        <authorList>
            <person name="Li M.H."/>
            <person name="Liu K.W."/>
            <person name="Li Z."/>
            <person name="Lu H.C."/>
            <person name="Ye Q.L."/>
            <person name="Zhang D."/>
            <person name="Wang J.Y."/>
            <person name="Li Y.F."/>
            <person name="Zhong Z.M."/>
            <person name="Liu X."/>
            <person name="Yu X."/>
            <person name="Liu D.K."/>
            <person name="Tu X.D."/>
            <person name="Liu B."/>
            <person name="Hao Y."/>
            <person name="Liao X.Y."/>
            <person name="Jiang Y.T."/>
            <person name="Sun W.H."/>
            <person name="Chen J."/>
            <person name="Chen Y.Q."/>
            <person name="Ai Y."/>
            <person name="Zhai J.W."/>
            <person name="Wu S.S."/>
            <person name="Zhou Z."/>
            <person name="Hsiao Y.Y."/>
            <person name="Wu W.L."/>
            <person name="Chen Y.Y."/>
            <person name="Lin Y.F."/>
            <person name="Hsu J.L."/>
            <person name="Li C.Y."/>
            <person name="Wang Z.W."/>
            <person name="Zhao X."/>
            <person name="Zhong W.Y."/>
            <person name="Ma X.K."/>
            <person name="Ma L."/>
            <person name="Huang J."/>
            <person name="Chen G.Z."/>
            <person name="Huang M.Z."/>
            <person name="Huang L."/>
            <person name="Peng D.H."/>
            <person name="Luo Y.B."/>
            <person name="Zou S.Q."/>
            <person name="Chen S.P."/>
            <person name="Lan S."/>
            <person name="Tsai W.C."/>
            <person name="Van de Peer Y."/>
            <person name="Liu Z.J."/>
        </authorList>
    </citation>
    <scope>NUCLEOTIDE SEQUENCE [LARGE SCALE GENOMIC DNA]</scope>
    <source>
        <strain evidence="2">Lor287</strain>
    </source>
</reference>
<dbReference type="Pfam" id="PF00646">
    <property type="entry name" value="F-box"/>
    <property type="match status" value="1"/>
</dbReference>
<evidence type="ECO:0000313" key="2">
    <source>
        <dbReference type="EMBL" id="KAK8916781.1"/>
    </source>
</evidence>
<evidence type="ECO:0000313" key="3">
    <source>
        <dbReference type="Proteomes" id="UP001418222"/>
    </source>
</evidence>
<dbReference type="InterPro" id="IPR036047">
    <property type="entry name" value="F-box-like_dom_sf"/>
</dbReference>
<protein>
    <submittedName>
        <fullName evidence="2">F-box protein</fullName>
    </submittedName>
</protein>
<proteinExistence type="predicted"/>
<dbReference type="PANTHER" id="PTHR31672">
    <property type="entry name" value="BNACNNG10540D PROTEIN"/>
    <property type="match status" value="1"/>
</dbReference>
<dbReference type="SUPFAM" id="SSF81383">
    <property type="entry name" value="F-box domain"/>
    <property type="match status" value="1"/>
</dbReference>
<comment type="caution">
    <text evidence="2">The sequence shown here is derived from an EMBL/GenBank/DDBJ whole genome shotgun (WGS) entry which is preliminary data.</text>
</comment>
<dbReference type="Gene3D" id="1.20.1280.50">
    <property type="match status" value="1"/>
</dbReference>
<gene>
    <name evidence="2" type="ORF">KSP39_PZI022355</name>
</gene>
<keyword evidence="3" id="KW-1185">Reference proteome</keyword>
<dbReference type="PANTHER" id="PTHR31672:SF2">
    <property type="entry name" value="F-BOX DOMAIN-CONTAINING PROTEIN"/>
    <property type="match status" value="1"/>
</dbReference>